<feature type="domain" description="FAD dependent oxidoreductase" evidence="5">
    <location>
        <begin position="98"/>
        <end position="435"/>
    </location>
</feature>
<dbReference type="InterPro" id="IPR006076">
    <property type="entry name" value="FAD-dep_OxRdtase"/>
</dbReference>
<comment type="cofactor">
    <cofactor evidence="1">
        <name>FAD</name>
        <dbReference type="ChEBI" id="CHEBI:57692"/>
    </cofactor>
</comment>
<gene>
    <name evidence="6" type="ORF">ACFQV2_25975</name>
</gene>
<sequence length="442" mass="46351">MRERFAACYELPAFSLHRAAGVLTEQLARLDQWHVTVADAGDFCHQVEELLRCAAPILVDLAARAGAEPGLPTGGPAEIQARVLRGWPWRWPDMAAQRVLVVGAGVTGLLTAVRCAAAGHRVVVLDRGPVPNPAATSFDQHRALRALHVDDPATTAAAATARRRWSVLEGELGERFRRPVGVVTAVPADAVARSLALAADAGVGLSVPAPGAFAPVAFPDHGVALFEPDGGVLLAERVLRAAVRWLSHHPLVELRPWQPVVDVDTAAPAVTTARGERLRGDVLLVAAGPWSRALVDVPTTLYRQTVVYLRPPEDLADWWETAPCVGGAGPDGRSWLVPPGAGTDLKTSTAAACRAVGSLDDPDDPDHWADVVLRAGALADPDRYRVVAARTCHYAVDAATGAGALTRVGPAAWARAASGGDGFRTAPLVADHIADALAAVPA</sequence>
<dbReference type="Proteomes" id="UP001596512">
    <property type="component" value="Unassembled WGS sequence"/>
</dbReference>
<dbReference type="PANTHER" id="PTHR10961:SF46">
    <property type="entry name" value="PEROXISOMAL SARCOSINE OXIDASE"/>
    <property type="match status" value="1"/>
</dbReference>
<evidence type="ECO:0000256" key="3">
    <source>
        <dbReference type="ARBA" id="ARBA00022827"/>
    </source>
</evidence>
<evidence type="ECO:0000313" key="6">
    <source>
        <dbReference type="EMBL" id="MFC7616405.1"/>
    </source>
</evidence>
<organism evidence="6 7">
    <name type="scientific">Actinokineospora soli</name>
    <dbReference type="NCBI Taxonomy" id="1048753"/>
    <lineage>
        <taxon>Bacteria</taxon>
        <taxon>Bacillati</taxon>
        <taxon>Actinomycetota</taxon>
        <taxon>Actinomycetes</taxon>
        <taxon>Pseudonocardiales</taxon>
        <taxon>Pseudonocardiaceae</taxon>
        <taxon>Actinokineospora</taxon>
    </lineage>
</organism>
<evidence type="ECO:0000259" key="5">
    <source>
        <dbReference type="Pfam" id="PF01266"/>
    </source>
</evidence>
<keyword evidence="2" id="KW-0285">Flavoprotein</keyword>
<keyword evidence="4" id="KW-0560">Oxidoreductase</keyword>
<dbReference type="Pfam" id="PF01266">
    <property type="entry name" value="DAO"/>
    <property type="match status" value="1"/>
</dbReference>
<keyword evidence="3" id="KW-0274">FAD</keyword>
<evidence type="ECO:0000256" key="2">
    <source>
        <dbReference type="ARBA" id="ARBA00022630"/>
    </source>
</evidence>
<name>A0ABW2TTT1_9PSEU</name>
<evidence type="ECO:0000256" key="4">
    <source>
        <dbReference type="ARBA" id="ARBA00023002"/>
    </source>
</evidence>
<dbReference type="InterPro" id="IPR045170">
    <property type="entry name" value="MTOX"/>
</dbReference>
<dbReference type="EMBL" id="JBHTEY010000004">
    <property type="protein sequence ID" value="MFC7616405.1"/>
    <property type="molecule type" value="Genomic_DNA"/>
</dbReference>
<dbReference type="Gene3D" id="3.50.50.60">
    <property type="entry name" value="FAD/NAD(P)-binding domain"/>
    <property type="match status" value="1"/>
</dbReference>
<dbReference type="PANTHER" id="PTHR10961">
    <property type="entry name" value="PEROXISOMAL SARCOSINE OXIDASE"/>
    <property type="match status" value="1"/>
</dbReference>
<proteinExistence type="predicted"/>
<dbReference type="InterPro" id="IPR036188">
    <property type="entry name" value="FAD/NAD-bd_sf"/>
</dbReference>
<accession>A0ABW2TTT1</accession>
<evidence type="ECO:0000313" key="7">
    <source>
        <dbReference type="Proteomes" id="UP001596512"/>
    </source>
</evidence>
<comment type="caution">
    <text evidence="6">The sequence shown here is derived from an EMBL/GenBank/DDBJ whole genome shotgun (WGS) entry which is preliminary data.</text>
</comment>
<evidence type="ECO:0000256" key="1">
    <source>
        <dbReference type="ARBA" id="ARBA00001974"/>
    </source>
</evidence>
<keyword evidence="7" id="KW-1185">Reference proteome</keyword>
<protein>
    <submittedName>
        <fullName evidence="6">FAD-dependent oxidoreductase</fullName>
    </submittedName>
</protein>
<dbReference type="Gene3D" id="3.30.9.10">
    <property type="entry name" value="D-Amino Acid Oxidase, subunit A, domain 2"/>
    <property type="match status" value="1"/>
</dbReference>
<dbReference type="SUPFAM" id="SSF51905">
    <property type="entry name" value="FAD/NAD(P)-binding domain"/>
    <property type="match status" value="1"/>
</dbReference>
<reference evidence="7" key="1">
    <citation type="journal article" date="2019" name="Int. J. Syst. Evol. Microbiol.">
        <title>The Global Catalogue of Microorganisms (GCM) 10K type strain sequencing project: providing services to taxonomists for standard genome sequencing and annotation.</title>
        <authorList>
            <consortium name="The Broad Institute Genomics Platform"/>
            <consortium name="The Broad Institute Genome Sequencing Center for Infectious Disease"/>
            <person name="Wu L."/>
            <person name="Ma J."/>
        </authorList>
    </citation>
    <scope>NUCLEOTIDE SEQUENCE [LARGE SCALE GENOMIC DNA]</scope>
    <source>
        <strain evidence="7">JCM 17695</strain>
    </source>
</reference>